<dbReference type="AlphaFoldDB" id="A0A4Y2TU31"/>
<evidence type="ECO:0000313" key="2">
    <source>
        <dbReference type="Proteomes" id="UP000499080"/>
    </source>
</evidence>
<dbReference type="Proteomes" id="UP000499080">
    <property type="component" value="Unassembled WGS sequence"/>
</dbReference>
<gene>
    <name evidence="1" type="ORF">AVEN_38330_1</name>
</gene>
<reference evidence="1 2" key="1">
    <citation type="journal article" date="2019" name="Sci. Rep.">
        <title>Orb-weaving spider Araneus ventricosus genome elucidates the spidroin gene catalogue.</title>
        <authorList>
            <person name="Kono N."/>
            <person name="Nakamura H."/>
            <person name="Ohtoshi R."/>
            <person name="Moran D.A.P."/>
            <person name="Shinohara A."/>
            <person name="Yoshida Y."/>
            <person name="Fujiwara M."/>
            <person name="Mori M."/>
            <person name="Tomita M."/>
            <person name="Arakawa K."/>
        </authorList>
    </citation>
    <scope>NUCLEOTIDE SEQUENCE [LARGE SCALE GENOMIC DNA]</scope>
</reference>
<name>A0A4Y2TU31_ARAVE</name>
<dbReference type="EMBL" id="BGPR01031202">
    <property type="protein sequence ID" value="GBO04113.1"/>
    <property type="molecule type" value="Genomic_DNA"/>
</dbReference>
<keyword evidence="2" id="KW-1185">Reference proteome</keyword>
<accession>A0A4Y2TU31</accession>
<organism evidence="1 2">
    <name type="scientific">Araneus ventricosus</name>
    <name type="common">Orbweaver spider</name>
    <name type="synonym">Epeira ventricosa</name>
    <dbReference type="NCBI Taxonomy" id="182803"/>
    <lineage>
        <taxon>Eukaryota</taxon>
        <taxon>Metazoa</taxon>
        <taxon>Ecdysozoa</taxon>
        <taxon>Arthropoda</taxon>
        <taxon>Chelicerata</taxon>
        <taxon>Arachnida</taxon>
        <taxon>Araneae</taxon>
        <taxon>Araneomorphae</taxon>
        <taxon>Entelegynae</taxon>
        <taxon>Araneoidea</taxon>
        <taxon>Araneidae</taxon>
        <taxon>Araneus</taxon>
    </lineage>
</organism>
<comment type="caution">
    <text evidence="1">The sequence shown here is derived from an EMBL/GenBank/DDBJ whole genome shotgun (WGS) entry which is preliminary data.</text>
</comment>
<sequence length="108" mass="12404">MSFYYKDIESKIFFLNLMRHPDNSPSTLVSCVPEKKNLQFQMLPADLTPAFLFSFSRFSSPAKKQSSYTFFPKKKLLSSFAEEGGKGKDNVTETDLKENVAFPAPYWK</sequence>
<evidence type="ECO:0000313" key="1">
    <source>
        <dbReference type="EMBL" id="GBO04113.1"/>
    </source>
</evidence>
<protein>
    <submittedName>
        <fullName evidence="1">Uncharacterized protein</fullName>
    </submittedName>
</protein>
<proteinExistence type="predicted"/>